<dbReference type="InterPro" id="IPR018177">
    <property type="entry name" value="L-lactate_DH_AS"/>
</dbReference>
<protein>
    <recommendedName>
        <fullName evidence="3 7">L-lactate dehydrogenase</fullName>
        <shortName evidence="7">L-LDH</shortName>
        <ecNumber evidence="3 7">1.1.1.27</ecNumber>
    </recommendedName>
</protein>
<dbReference type="PRINTS" id="PR00086">
    <property type="entry name" value="LLDHDRGNASE"/>
</dbReference>
<dbReference type="PROSITE" id="PS00064">
    <property type="entry name" value="L_LDH"/>
    <property type="match status" value="1"/>
</dbReference>
<comment type="subunit">
    <text evidence="7">Homotetramer.</text>
</comment>
<evidence type="ECO:0000256" key="5">
    <source>
        <dbReference type="ARBA" id="ARBA00023027"/>
    </source>
</evidence>
<evidence type="ECO:0000313" key="13">
    <source>
        <dbReference type="Proteomes" id="UP000515928"/>
    </source>
</evidence>
<comment type="catalytic activity">
    <reaction evidence="6 7">
        <text>(S)-lactate + NAD(+) = pyruvate + NADH + H(+)</text>
        <dbReference type="Rhea" id="RHEA:23444"/>
        <dbReference type="ChEBI" id="CHEBI:15361"/>
        <dbReference type="ChEBI" id="CHEBI:15378"/>
        <dbReference type="ChEBI" id="CHEBI:16651"/>
        <dbReference type="ChEBI" id="CHEBI:57540"/>
        <dbReference type="ChEBI" id="CHEBI:57945"/>
        <dbReference type="EC" id="1.1.1.27"/>
    </reaction>
</comment>
<dbReference type="GO" id="GO:0005737">
    <property type="term" value="C:cytoplasm"/>
    <property type="evidence" value="ECO:0007669"/>
    <property type="project" value="UniProtKB-SubCell"/>
</dbReference>
<dbReference type="GO" id="GO:0004459">
    <property type="term" value="F:L-lactate dehydrogenase (NAD+) activity"/>
    <property type="evidence" value="ECO:0007669"/>
    <property type="project" value="UniProtKB-UniRule"/>
</dbReference>
<comment type="similarity">
    <text evidence="2 7">Belongs to the LDH/MDH superfamily. LDH family.</text>
</comment>
<dbReference type="PIRSF" id="PIRSF000102">
    <property type="entry name" value="Lac_mal_DH"/>
    <property type="match status" value="1"/>
</dbReference>
<sequence>MSKISVIGAGAVGAATAFTLSQESWVNEVALIDINERKATGEALDIMHGMPLNQPINVISGDYSMSANSDVVVITVGVPEVVGESRLVPLQKNTQILESIIPQILKYSPDTILLVVSNPVDLLTYITYQVSGLPQERVIGLGTMLDTSRLRYLLSRDLKVSAENISSFVVGEHGDSQVVLWSKTNVAGLSVEEYAQLNDIKLEDDYFKKLEDEVRQTAFDVWEMKGPNAFCVATAISRVAKAIIRDESVILPVSSMTTTASGEEIYISLPNLINRQGSHDALKMPMNEDEAAKLTHSKEMLKDLSNQIKFGGSN</sequence>
<evidence type="ECO:0000256" key="1">
    <source>
        <dbReference type="ARBA" id="ARBA00004843"/>
    </source>
</evidence>
<feature type="domain" description="Lactate/malate dehydrogenase C-terminal" evidence="11">
    <location>
        <begin position="143"/>
        <end position="307"/>
    </location>
</feature>
<feature type="binding site" evidence="9">
    <location>
        <position position="93"/>
    </location>
    <ligand>
        <name>NAD(+)</name>
        <dbReference type="ChEBI" id="CHEBI:57540"/>
    </ligand>
</feature>
<feature type="binding site" evidence="7 9">
    <location>
        <begin position="116"/>
        <end position="118"/>
    </location>
    <ligand>
        <name>NAD(+)</name>
        <dbReference type="ChEBI" id="CHEBI:57540"/>
    </ligand>
</feature>
<feature type="binding site" evidence="7">
    <location>
        <position position="12"/>
    </location>
    <ligand>
        <name>NAD(+)</name>
        <dbReference type="ChEBI" id="CHEBI:57540"/>
    </ligand>
</feature>
<dbReference type="InterPro" id="IPR022383">
    <property type="entry name" value="Lactate/malate_DH_C"/>
</dbReference>
<proteinExistence type="inferred from homology"/>
<evidence type="ECO:0000256" key="3">
    <source>
        <dbReference type="ARBA" id="ARBA00012967"/>
    </source>
</evidence>
<accession>A0A7G9S1P4</accession>
<dbReference type="UniPathway" id="UPA00554">
    <property type="reaction ID" value="UER00611"/>
</dbReference>
<keyword evidence="4 7" id="KW-0560">Oxidoreductase</keyword>
<dbReference type="SUPFAM" id="SSF56327">
    <property type="entry name" value="LDH C-terminal domain-like"/>
    <property type="match status" value="1"/>
</dbReference>
<dbReference type="GO" id="GO:0006089">
    <property type="term" value="P:lactate metabolic process"/>
    <property type="evidence" value="ECO:0007669"/>
    <property type="project" value="TreeGrafter"/>
</dbReference>
<dbReference type="AlphaFoldDB" id="A0A7G9S1P4"/>
<name>A0A7G9S1P4_9FIRM</name>
<evidence type="ECO:0000256" key="4">
    <source>
        <dbReference type="ARBA" id="ARBA00023002"/>
    </source>
</evidence>
<dbReference type="GO" id="GO:0006096">
    <property type="term" value="P:glycolytic process"/>
    <property type="evidence" value="ECO:0007669"/>
    <property type="project" value="UniProtKB-UniRule"/>
</dbReference>
<feature type="binding site" evidence="7 9">
    <location>
        <position position="33"/>
    </location>
    <ligand>
        <name>NAD(+)</name>
        <dbReference type="ChEBI" id="CHEBI:57540"/>
    </ligand>
</feature>
<dbReference type="KEGG" id="eio:H9L01_05270"/>
<evidence type="ECO:0000256" key="7">
    <source>
        <dbReference type="HAMAP-Rule" id="MF_00488"/>
    </source>
</evidence>
<dbReference type="NCBIfam" id="TIGR01771">
    <property type="entry name" value="L-LDH-NAD"/>
    <property type="match status" value="1"/>
</dbReference>
<dbReference type="Pfam" id="PF00056">
    <property type="entry name" value="Ldh_1_N"/>
    <property type="match status" value="1"/>
</dbReference>
<dbReference type="InterPro" id="IPR036291">
    <property type="entry name" value="NAD(P)-bd_dom_sf"/>
</dbReference>
<evidence type="ECO:0000256" key="8">
    <source>
        <dbReference type="PIRSR" id="PIRSR000102-1"/>
    </source>
</evidence>
<dbReference type="HAMAP" id="MF_00488">
    <property type="entry name" value="Lactate_dehydrog"/>
    <property type="match status" value="1"/>
</dbReference>
<evidence type="ECO:0000256" key="9">
    <source>
        <dbReference type="PIRSR" id="PIRSR000102-3"/>
    </source>
</evidence>
<dbReference type="PANTHER" id="PTHR43128:SF16">
    <property type="entry name" value="L-LACTATE DEHYDROGENASE"/>
    <property type="match status" value="1"/>
</dbReference>
<keyword evidence="13" id="KW-1185">Reference proteome</keyword>
<evidence type="ECO:0000256" key="2">
    <source>
        <dbReference type="ARBA" id="ARBA00006054"/>
    </source>
</evidence>
<dbReference type="InterPro" id="IPR011304">
    <property type="entry name" value="L-lactate_DH"/>
</dbReference>
<comment type="subcellular location">
    <subcellularLocation>
        <location evidence="7">Cytoplasm</location>
    </subcellularLocation>
</comment>
<feature type="domain" description="Lactate/malate dehydrogenase N-terminal" evidence="10">
    <location>
        <begin position="3"/>
        <end position="140"/>
    </location>
</feature>
<evidence type="ECO:0000259" key="10">
    <source>
        <dbReference type="Pfam" id="PF00056"/>
    </source>
</evidence>
<dbReference type="PANTHER" id="PTHR43128">
    <property type="entry name" value="L-2-HYDROXYCARBOXYLATE DEHYDROGENASE (NAD(P)(+))"/>
    <property type="match status" value="1"/>
</dbReference>
<feature type="binding site" evidence="7">
    <location>
        <begin position="118"/>
        <end position="121"/>
    </location>
    <ligand>
        <name>substrate</name>
    </ligand>
</feature>
<evidence type="ECO:0000313" key="12">
    <source>
        <dbReference type="EMBL" id="QNN61769.1"/>
    </source>
</evidence>
<dbReference type="EMBL" id="CP060715">
    <property type="protein sequence ID" value="QNN61769.1"/>
    <property type="molecule type" value="Genomic_DNA"/>
</dbReference>
<dbReference type="InterPro" id="IPR015955">
    <property type="entry name" value="Lactate_DH/Glyco_Ohase_4_C"/>
</dbReference>
<dbReference type="InterPro" id="IPR001557">
    <property type="entry name" value="L-lactate/malate_DH"/>
</dbReference>
<comment type="caution">
    <text evidence="7">Lacks conserved residue(s) required for the propagation of feature annotation.</text>
</comment>
<reference evidence="12 13" key="1">
    <citation type="submission" date="2020-08" db="EMBL/GenBank/DDBJ databases">
        <title>Genome sequence of Erysipelothrix inopinata DSM 15511T.</title>
        <authorList>
            <person name="Hyun D.-W."/>
            <person name="Bae J.-W."/>
        </authorList>
    </citation>
    <scope>NUCLEOTIDE SEQUENCE [LARGE SCALE GENOMIC DNA]</scope>
    <source>
        <strain evidence="12 13">DSM 15511</strain>
    </source>
</reference>
<feature type="binding site" evidence="7">
    <location>
        <begin position="146"/>
        <end position="149"/>
    </location>
    <ligand>
        <name>substrate</name>
    </ligand>
</feature>
<feature type="binding site" evidence="7">
    <location>
        <position position="86"/>
    </location>
    <ligand>
        <name>substrate</name>
    </ligand>
</feature>
<keyword evidence="5 7" id="KW-0520">NAD</keyword>
<feature type="binding site" evidence="7">
    <location>
        <begin position="77"/>
        <end position="78"/>
    </location>
    <ligand>
        <name>NAD(+)</name>
        <dbReference type="ChEBI" id="CHEBI:57540"/>
    </ligand>
</feature>
<evidence type="ECO:0000256" key="6">
    <source>
        <dbReference type="ARBA" id="ARBA00049258"/>
    </source>
</evidence>
<feature type="binding site" evidence="7">
    <location>
        <position position="99"/>
    </location>
    <ligand>
        <name>NAD(+)</name>
        <dbReference type="ChEBI" id="CHEBI:57540"/>
    </ligand>
</feature>
<feature type="binding site" evidence="7">
    <location>
        <position position="38"/>
    </location>
    <ligand>
        <name>NAD(+)</name>
        <dbReference type="ChEBI" id="CHEBI:57540"/>
    </ligand>
</feature>
<evidence type="ECO:0000259" key="11">
    <source>
        <dbReference type="Pfam" id="PF02866"/>
    </source>
</evidence>
<dbReference type="Gene3D" id="3.90.110.10">
    <property type="entry name" value="Lactate dehydrogenase/glycoside hydrolase, family 4, C-terminal"/>
    <property type="match status" value="1"/>
</dbReference>
<dbReference type="EC" id="1.1.1.27" evidence="3 7"/>
<feature type="binding site" evidence="9">
    <location>
        <begin position="8"/>
        <end position="13"/>
    </location>
    <ligand>
        <name>NAD(+)</name>
        <dbReference type="ChEBI" id="CHEBI:57540"/>
    </ligand>
</feature>
<comment type="pathway">
    <text evidence="1 7">Fermentation; pyruvate fermentation to lactate; (S)-lactate from pyruvate: step 1/1.</text>
</comment>
<keyword evidence="7" id="KW-0963">Cytoplasm</keyword>
<gene>
    <name evidence="7" type="primary">ldh</name>
    <name evidence="12" type="ORF">H9L01_05270</name>
</gene>
<dbReference type="FunFam" id="3.40.50.720:FF:000018">
    <property type="entry name" value="Malate dehydrogenase"/>
    <property type="match status" value="1"/>
</dbReference>
<dbReference type="InterPro" id="IPR001236">
    <property type="entry name" value="Lactate/malate_DH_N"/>
</dbReference>
<dbReference type="RefSeq" id="WP_187534962.1">
    <property type="nucleotide sequence ID" value="NZ_CBCSHU010000012.1"/>
</dbReference>
<dbReference type="SUPFAM" id="SSF51735">
    <property type="entry name" value="NAD(P)-binding Rossmann-fold domains"/>
    <property type="match status" value="1"/>
</dbReference>
<organism evidence="12 13">
    <name type="scientific">Erysipelothrix inopinata</name>
    <dbReference type="NCBI Taxonomy" id="225084"/>
    <lineage>
        <taxon>Bacteria</taxon>
        <taxon>Bacillati</taxon>
        <taxon>Bacillota</taxon>
        <taxon>Erysipelotrichia</taxon>
        <taxon>Erysipelotrichales</taxon>
        <taxon>Erysipelotrichaceae</taxon>
        <taxon>Erysipelothrix</taxon>
    </lineage>
</organism>
<dbReference type="Proteomes" id="UP000515928">
    <property type="component" value="Chromosome"/>
</dbReference>
<feature type="binding site" evidence="7">
    <location>
        <position position="63"/>
    </location>
    <ligand>
        <name>NAD(+)</name>
        <dbReference type="ChEBI" id="CHEBI:57540"/>
    </ligand>
</feature>
<comment type="function">
    <text evidence="7">Catalyzes the conversion of lactate to pyruvate.</text>
</comment>
<dbReference type="Pfam" id="PF02866">
    <property type="entry name" value="Ldh_1_C"/>
    <property type="match status" value="1"/>
</dbReference>
<dbReference type="Gene3D" id="3.40.50.720">
    <property type="entry name" value="NAD(P)-binding Rossmann-like Domain"/>
    <property type="match status" value="1"/>
</dbReference>
<feature type="active site" description="Proton acceptor" evidence="7 8">
    <location>
        <position position="173"/>
    </location>
</feature>